<proteinExistence type="predicted"/>
<accession>A0ABP6T8V7</accession>
<keyword evidence="2" id="KW-1185">Reference proteome</keyword>
<organism evidence="1 2">
    <name type="scientific">Cryptosporangium minutisporangium</name>
    <dbReference type="NCBI Taxonomy" id="113569"/>
    <lineage>
        <taxon>Bacteria</taxon>
        <taxon>Bacillati</taxon>
        <taxon>Actinomycetota</taxon>
        <taxon>Actinomycetes</taxon>
        <taxon>Cryptosporangiales</taxon>
        <taxon>Cryptosporangiaceae</taxon>
        <taxon>Cryptosporangium</taxon>
    </lineage>
</organism>
<dbReference type="EMBL" id="BAAAYN010000044">
    <property type="protein sequence ID" value="GAA3394509.1"/>
    <property type="molecule type" value="Genomic_DNA"/>
</dbReference>
<evidence type="ECO:0000313" key="2">
    <source>
        <dbReference type="Proteomes" id="UP001501676"/>
    </source>
</evidence>
<reference evidence="2" key="1">
    <citation type="journal article" date="2019" name="Int. J. Syst. Evol. Microbiol.">
        <title>The Global Catalogue of Microorganisms (GCM) 10K type strain sequencing project: providing services to taxonomists for standard genome sequencing and annotation.</title>
        <authorList>
            <consortium name="The Broad Institute Genomics Platform"/>
            <consortium name="The Broad Institute Genome Sequencing Center for Infectious Disease"/>
            <person name="Wu L."/>
            <person name="Ma J."/>
        </authorList>
    </citation>
    <scope>NUCLEOTIDE SEQUENCE [LARGE SCALE GENOMIC DNA]</scope>
    <source>
        <strain evidence="2">JCM 9458</strain>
    </source>
</reference>
<name>A0ABP6T8V7_9ACTN</name>
<dbReference type="Proteomes" id="UP001501676">
    <property type="component" value="Unassembled WGS sequence"/>
</dbReference>
<dbReference type="RefSeq" id="WP_345731994.1">
    <property type="nucleotide sequence ID" value="NZ_BAAAYN010000044.1"/>
</dbReference>
<evidence type="ECO:0008006" key="3">
    <source>
        <dbReference type="Google" id="ProtNLM"/>
    </source>
</evidence>
<comment type="caution">
    <text evidence="1">The sequence shown here is derived from an EMBL/GenBank/DDBJ whole genome shotgun (WGS) entry which is preliminary data.</text>
</comment>
<protein>
    <recommendedName>
        <fullName evidence="3">4Fe-4S Wbl-type domain-containing protein</fullName>
    </recommendedName>
</protein>
<gene>
    <name evidence="1" type="ORF">GCM10020369_64190</name>
</gene>
<sequence length="73" mass="7978">MSLPHPPADASDADLWLAGYELRSAHLPIDGSPECPICQTNWECAAYRTGVEMMRAATDVPPPPLDEPRVPHI</sequence>
<evidence type="ECO:0000313" key="1">
    <source>
        <dbReference type="EMBL" id="GAA3394509.1"/>
    </source>
</evidence>